<name>A0A4C1VYQ5_EUMVA</name>
<gene>
    <name evidence="1" type="ORF">EVAR_41790_1</name>
</gene>
<reference evidence="1 2" key="1">
    <citation type="journal article" date="2019" name="Commun. Biol.">
        <title>The bagworm genome reveals a unique fibroin gene that provides high tensile strength.</title>
        <authorList>
            <person name="Kono N."/>
            <person name="Nakamura H."/>
            <person name="Ohtoshi R."/>
            <person name="Tomita M."/>
            <person name="Numata K."/>
            <person name="Arakawa K."/>
        </authorList>
    </citation>
    <scope>NUCLEOTIDE SEQUENCE [LARGE SCALE GENOMIC DNA]</scope>
</reference>
<proteinExistence type="predicted"/>
<dbReference type="AlphaFoldDB" id="A0A4C1VYQ5"/>
<sequence>MQRPRNPVATQINIDFPIRYSTCKSYRQLPTKGCPWCPFRLCLPVPVRTSPPPTADDSEAGGVPLVVPSTLGAPVATVPSIH</sequence>
<keyword evidence="2" id="KW-1185">Reference proteome</keyword>
<dbReference type="EMBL" id="BGZK01000444">
    <property type="protein sequence ID" value="GBP43933.1"/>
    <property type="molecule type" value="Genomic_DNA"/>
</dbReference>
<evidence type="ECO:0000313" key="2">
    <source>
        <dbReference type="Proteomes" id="UP000299102"/>
    </source>
</evidence>
<dbReference type="Proteomes" id="UP000299102">
    <property type="component" value="Unassembled WGS sequence"/>
</dbReference>
<protein>
    <submittedName>
        <fullName evidence="1">Uncharacterized protein</fullName>
    </submittedName>
</protein>
<organism evidence="1 2">
    <name type="scientific">Eumeta variegata</name>
    <name type="common">Bagworm moth</name>
    <name type="synonym">Eumeta japonica</name>
    <dbReference type="NCBI Taxonomy" id="151549"/>
    <lineage>
        <taxon>Eukaryota</taxon>
        <taxon>Metazoa</taxon>
        <taxon>Ecdysozoa</taxon>
        <taxon>Arthropoda</taxon>
        <taxon>Hexapoda</taxon>
        <taxon>Insecta</taxon>
        <taxon>Pterygota</taxon>
        <taxon>Neoptera</taxon>
        <taxon>Endopterygota</taxon>
        <taxon>Lepidoptera</taxon>
        <taxon>Glossata</taxon>
        <taxon>Ditrysia</taxon>
        <taxon>Tineoidea</taxon>
        <taxon>Psychidae</taxon>
        <taxon>Oiketicinae</taxon>
        <taxon>Eumeta</taxon>
    </lineage>
</organism>
<evidence type="ECO:0000313" key="1">
    <source>
        <dbReference type="EMBL" id="GBP43933.1"/>
    </source>
</evidence>
<accession>A0A4C1VYQ5</accession>
<comment type="caution">
    <text evidence="1">The sequence shown here is derived from an EMBL/GenBank/DDBJ whole genome shotgun (WGS) entry which is preliminary data.</text>
</comment>